<feature type="compositionally biased region" description="Basic and acidic residues" evidence="1">
    <location>
        <begin position="139"/>
        <end position="148"/>
    </location>
</feature>
<name>A0A8K0TAK6_9PEZI</name>
<feature type="compositionally biased region" description="Polar residues" evidence="1">
    <location>
        <begin position="77"/>
        <end position="86"/>
    </location>
</feature>
<gene>
    <name evidence="3" type="ORF">B0T11DRAFT_287699</name>
</gene>
<reference evidence="3" key="1">
    <citation type="journal article" date="2021" name="Nat. Commun.">
        <title>Genetic determinants of endophytism in the Arabidopsis root mycobiome.</title>
        <authorList>
            <person name="Mesny F."/>
            <person name="Miyauchi S."/>
            <person name="Thiergart T."/>
            <person name="Pickel B."/>
            <person name="Atanasova L."/>
            <person name="Karlsson M."/>
            <person name="Huettel B."/>
            <person name="Barry K.W."/>
            <person name="Haridas S."/>
            <person name="Chen C."/>
            <person name="Bauer D."/>
            <person name="Andreopoulos W."/>
            <person name="Pangilinan J."/>
            <person name="LaButti K."/>
            <person name="Riley R."/>
            <person name="Lipzen A."/>
            <person name="Clum A."/>
            <person name="Drula E."/>
            <person name="Henrissat B."/>
            <person name="Kohler A."/>
            <person name="Grigoriev I.V."/>
            <person name="Martin F.M."/>
            <person name="Hacquard S."/>
        </authorList>
    </citation>
    <scope>NUCLEOTIDE SEQUENCE</scope>
    <source>
        <strain evidence="3">MPI-CAGE-AT-0016</strain>
    </source>
</reference>
<accession>A0A8K0TAK6</accession>
<evidence type="ECO:0000313" key="3">
    <source>
        <dbReference type="EMBL" id="KAH7353958.1"/>
    </source>
</evidence>
<feature type="compositionally biased region" description="Basic residues" evidence="1">
    <location>
        <begin position="67"/>
        <end position="76"/>
    </location>
</feature>
<keyword evidence="4" id="KW-1185">Reference proteome</keyword>
<evidence type="ECO:0000256" key="2">
    <source>
        <dbReference type="SAM" id="SignalP"/>
    </source>
</evidence>
<feature type="region of interest" description="Disordered" evidence="1">
    <location>
        <begin position="67"/>
        <end position="87"/>
    </location>
</feature>
<evidence type="ECO:0000256" key="1">
    <source>
        <dbReference type="SAM" id="MobiDB-lite"/>
    </source>
</evidence>
<feature type="signal peptide" evidence="2">
    <location>
        <begin position="1"/>
        <end position="28"/>
    </location>
</feature>
<evidence type="ECO:0000313" key="4">
    <source>
        <dbReference type="Proteomes" id="UP000813385"/>
    </source>
</evidence>
<organism evidence="3 4">
    <name type="scientific">Plectosphaerella cucumerina</name>
    <dbReference type="NCBI Taxonomy" id="40658"/>
    <lineage>
        <taxon>Eukaryota</taxon>
        <taxon>Fungi</taxon>
        <taxon>Dikarya</taxon>
        <taxon>Ascomycota</taxon>
        <taxon>Pezizomycotina</taxon>
        <taxon>Sordariomycetes</taxon>
        <taxon>Hypocreomycetidae</taxon>
        <taxon>Glomerellales</taxon>
        <taxon>Plectosphaerellaceae</taxon>
        <taxon>Plectosphaerella</taxon>
    </lineage>
</organism>
<evidence type="ECO:0008006" key="5">
    <source>
        <dbReference type="Google" id="ProtNLM"/>
    </source>
</evidence>
<keyword evidence="2" id="KW-0732">Signal</keyword>
<protein>
    <recommendedName>
        <fullName evidence="5">Secreted protein</fullName>
    </recommendedName>
</protein>
<feature type="chain" id="PRO_5035463370" description="Secreted protein" evidence="2">
    <location>
        <begin position="29"/>
        <end position="148"/>
    </location>
</feature>
<proteinExistence type="predicted"/>
<comment type="caution">
    <text evidence="3">The sequence shown here is derived from an EMBL/GenBank/DDBJ whole genome shotgun (WGS) entry which is preliminary data.</text>
</comment>
<feature type="region of interest" description="Disordered" evidence="1">
    <location>
        <begin position="107"/>
        <end position="148"/>
    </location>
</feature>
<dbReference type="EMBL" id="JAGPXD010000005">
    <property type="protein sequence ID" value="KAH7353958.1"/>
    <property type="molecule type" value="Genomic_DNA"/>
</dbReference>
<sequence>MKRRHPPACLNLPLVILVFPRFEVSVIALSRVGGDEVVFRGFSRYVQGRQPSLTEGVSHALSCHRYRRRRRRHHKPPTQSFRNSPSLGLRRPRQLFQMERHFSQHHLHGQDILGSGHGSPVRPTPHSTYPRGLATIHNPQDRDHHQRF</sequence>
<dbReference type="Proteomes" id="UP000813385">
    <property type="component" value="Unassembled WGS sequence"/>
</dbReference>
<dbReference type="AlphaFoldDB" id="A0A8K0TAK6"/>